<dbReference type="SUPFAM" id="SSF53474">
    <property type="entry name" value="alpha/beta-Hydrolases"/>
    <property type="match status" value="1"/>
</dbReference>
<accession>A0ABR5AIX0</accession>
<dbReference type="InterPro" id="IPR050261">
    <property type="entry name" value="FrsA_esterase"/>
</dbReference>
<keyword evidence="2" id="KW-0732">Signal</keyword>
<comment type="caution">
    <text evidence="5">The sequence shown here is derived from an EMBL/GenBank/DDBJ whole genome shotgun (WGS) entry which is preliminary data.</text>
</comment>
<dbReference type="InterPro" id="IPR029058">
    <property type="entry name" value="AB_hydrolase_fold"/>
</dbReference>
<name>A0ABR5AIX0_9BACL</name>
<evidence type="ECO:0000259" key="4">
    <source>
        <dbReference type="Pfam" id="PF22244"/>
    </source>
</evidence>
<evidence type="ECO:0000313" key="5">
    <source>
        <dbReference type="EMBL" id="KIL40763.1"/>
    </source>
</evidence>
<dbReference type="EMBL" id="JXAK01000017">
    <property type="protein sequence ID" value="KIL40763.1"/>
    <property type="molecule type" value="Genomic_DNA"/>
</dbReference>
<dbReference type="Gene3D" id="3.40.50.1820">
    <property type="entry name" value="alpha/beta hydrolase"/>
    <property type="match status" value="1"/>
</dbReference>
<evidence type="ECO:0000256" key="3">
    <source>
        <dbReference type="ARBA" id="ARBA00022801"/>
    </source>
</evidence>
<keyword evidence="3" id="KW-0378">Hydrolase</keyword>
<organism evidence="5 6">
    <name type="scientific">Gordoniibacillus kamchatkensis</name>
    <dbReference type="NCBI Taxonomy" id="1590651"/>
    <lineage>
        <taxon>Bacteria</taxon>
        <taxon>Bacillati</taxon>
        <taxon>Bacillota</taxon>
        <taxon>Bacilli</taxon>
        <taxon>Bacillales</taxon>
        <taxon>Paenibacillaceae</taxon>
        <taxon>Gordoniibacillus</taxon>
    </lineage>
</organism>
<evidence type="ECO:0000256" key="1">
    <source>
        <dbReference type="ARBA" id="ARBA00022487"/>
    </source>
</evidence>
<dbReference type="Proteomes" id="UP000031967">
    <property type="component" value="Unassembled WGS sequence"/>
</dbReference>
<dbReference type="PANTHER" id="PTHR22946">
    <property type="entry name" value="DIENELACTONE HYDROLASE DOMAIN-CONTAINING PROTEIN-RELATED"/>
    <property type="match status" value="1"/>
</dbReference>
<evidence type="ECO:0000256" key="2">
    <source>
        <dbReference type="ARBA" id="ARBA00022729"/>
    </source>
</evidence>
<feature type="domain" description="4-O-methyl-glucuronoyl methylesterase-like" evidence="4">
    <location>
        <begin position="141"/>
        <end position="322"/>
    </location>
</feature>
<gene>
    <name evidence="5" type="ORF">SD70_11770</name>
</gene>
<protein>
    <submittedName>
        <fullName evidence="5">Acetyl xylan esterase</fullName>
    </submittedName>
</protein>
<proteinExistence type="predicted"/>
<keyword evidence="1" id="KW-0719">Serine esterase</keyword>
<dbReference type="PANTHER" id="PTHR22946:SF9">
    <property type="entry name" value="POLYKETIDE TRANSFERASE AF380"/>
    <property type="match status" value="1"/>
</dbReference>
<keyword evidence="6" id="KW-1185">Reference proteome</keyword>
<dbReference type="Pfam" id="PF22244">
    <property type="entry name" value="GCE_fung"/>
    <property type="match status" value="1"/>
</dbReference>
<sequence length="371" mass="41972">MTTESFTRMLPDVLTTADGEQITTVEQWQRKRRPEIVTLFREYVYGHESVQRPAALSFHTNVTQGLMGNRAIRKQVDIRYEGPGGQGVLRLLLFVPVGREKPAPAFLLVNNRGAEHTDPDRERRSPFWPAEWIVERGYAAAVINYTDLDPDEDDGFRNGVHGIFDEFEGSRPANAWGAIAAWAWGASRVMDYMETDPDVDVARVAVVGHSRGGKTALWAGALDERFAMVISNNSGCTGAALARGNRGETIKDINDRFPHWFNANYKRFNGREPDLPVDQHMLLSLIAPRPVYVSSATQDEWADPLSEFLSLIYAAPVYQLFGKHALGTERFPQPDTPIHGDRMGYHLRTGVHDLTEYDWEQFMDFADRYLK</sequence>
<evidence type="ECO:0000313" key="6">
    <source>
        <dbReference type="Proteomes" id="UP000031967"/>
    </source>
</evidence>
<dbReference type="InterPro" id="IPR054579">
    <property type="entry name" value="GCE-like_dom"/>
</dbReference>
<reference evidence="5 6" key="1">
    <citation type="submission" date="2014-12" db="EMBL/GenBank/DDBJ databases">
        <title>Draft genome sequence of Paenibacillus kamchatkensis strain B-2647.</title>
        <authorList>
            <person name="Karlyshev A.V."/>
            <person name="Kudryashova E.B."/>
        </authorList>
    </citation>
    <scope>NUCLEOTIDE SEQUENCE [LARGE SCALE GENOMIC DNA]</scope>
    <source>
        <strain evidence="5 6">VKM B-2647</strain>
    </source>
</reference>